<proteinExistence type="inferred from homology"/>
<keyword evidence="7" id="KW-0256">Endoplasmic reticulum</keyword>
<dbReference type="Pfam" id="PF04101">
    <property type="entry name" value="Glyco_tran_28_C"/>
    <property type="match status" value="1"/>
</dbReference>
<dbReference type="GeneID" id="105847325"/>
<dbReference type="GO" id="GO:0016740">
    <property type="term" value="F:transferase activity"/>
    <property type="evidence" value="ECO:0007669"/>
    <property type="project" value="UniProtKB-KW"/>
</dbReference>
<name>A0ABM4D0S0_HYDVU</name>
<keyword evidence="9" id="KW-1185">Reference proteome</keyword>
<dbReference type="SUPFAM" id="SSF53756">
    <property type="entry name" value="UDP-Glycosyltransferase/glycogen phosphorylase"/>
    <property type="match status" value="1"/>
</dbReference>
<evidence type="ECO:0000313" key="10">
    <source>
        <dbReference type="RefSeq" id="XP_065667802.1"/>
    </source>
</evidence>
<evidence type="ECO:0000256" key="5">
    <source>
        <dbReference type="ARBA" id="ARBA00022676"/>
    </source>
</evidence>
<dbReference type="Proteomes" id="UP001652625">
    <property type="component" value="Chromosome 12"/>
</dbReference>
<evidence type="ECO:0000256" key="6">
    <source>
        <dbReference type="ARBA" id="ARBA00022679"/>
    </source>
</evidence>
<evidence type="ECO:0000256" key="1">
    <source>
        <dbReference type="ARBA" id="ARBA00004240"/>
    </source>
</evidence>
<dbReference type="InterPro" id="IPR007235">
    <property type="entry name" value="Glyco_trans_28_C"/>
</dbReference>
<sequence>MNSESYVFVTVGTTRFDKLIEAVTTEEFLSLLVKKGFTKVLLQTGNGKLAKCISRYDIRVESYNFKPSIKNDLENASLVISHAGAGSILESLALYKPLMVVINEDLMDNHQIELAEKLASLKYLHYTKCNELLHAMQTADFQELVKMPPPDNQVFGSYLDNLMGMNS</sequence>
<dbReference type="RefSeq" id="XP_065667802.1">
    <property type="nucleotide sequence ID" value="XM_065811730.1"/>
</dbReference>
<accession>A0ABM4D0S0</accession>
<reference evidence="10" key="1">
    <citation type="submission" date="2025-08" db="UniProtKB">
        <authorList>
            <consortium name="RefSeq"/>
        </authorList>
    </citation>
    <scope>IDENTIFICATION</scope>
</reference>
<dbReference type="Gene3D" id="3.40.50.2000">
    <property type="entry name" value="Glycogen Phosphorylase B"/>
    <property type="match status" value="1"/>
</dbReference>
<evidence type="ECO:0000256" key="4">
    <source>
        <dbReference type="ARBA" id="ARBA00017468"/>
    </source>
</evidence>
<organism evidence="9 10">
    <name type="scientific">Hydra vulgaris</name>
    <name type="common">Hydra</name>
    <name type="synonym">Hydra attenuata</name>
    <dbReference type="NCBI Taxonomy" id="6087"/>
    <lineage>
        <taxon>Eukaryota</taxon>
        <taxon>Metazoa</taxon>
        <taxon>Cnidaria</taxon>
        <taxon>Hydrozoa</taxon>
        <taxon>Hydroidolina</taxon>
        <taxon>Anthoathecata</taxon>
        <taxon>Aplanulata</taxon>
        <taxon>Hydridae</taxon>
        <taxon>Hydra</taxon>
    </lineage>
</organism>
<comment type="similarity">
    <text evidence="2">Belongs to the glycosyltransferase 28 family.</text>
</comment>
<dbReference type="PANTHER" id="PTHR12867:SF6">
    <property type="entry name" value="N-ACETYLGLUCOSAMINYLDIPHOSPHODOLICHOL N-ACETYLGLUCOSAMINYLTRANSFERASE"/>
    <property type="match status" value="1"/>
</dbReference>
<keyword evidence="6 10" id="KW-0808">Transferase</keyword>
<protein>
    <recommendedName>
        <fullName evidence="4">UDP-N-acetylglucosamine transferase subunit ALG13</fullName>
        <ecNumber evidence="3">2.4.1.141</ecNumber>
    </recommendedName>
</protein>
<keyword evidence="5" id="KW-0328">Glycosyltransferase</keyword>
<evidence type="ECO:0000256" key="2">
    <source>
        <dbReference type="ARBA" id="ARBA00006962"/>
    </source>
</evidence>
<dbReference type="InterPro" id="IPR039042">
    <property type="entry name" value="Alg13-like"/>
</dbReference>
<evidence type="ECO:0000256" key="7">
    <source>
        <dbReference type="ARBA" id="ARBA00022824"/>
    </source>
</evidence>
<comment type="subcellular location">
    <subcellularLocation>
        <location evidence="1">Endoplasmic reticulum</location>
    </subcellularLocation>
</comment>
<gene>
    <name evidence="10" type="primary">LOC105847325</name>
</gene>
<dbReference type="PANTHER" id="PTHR12867">
    <property type="entry name" value="GLYCOSYL TRANSFERASE-RELATED"/>
    <property type="match status" value="1"/>
</dbReference>
<evidence type="ECO:0000313" key="9">
    <source>
        <dbReference type="Proteomes" id="UP001652625"/>
    </source>
</evidence>
<evidence type="ECO:0000256" key="3">
    <source>
        <dbReference type="ARBA" id="ARBA00012614"/>
    </source>
</evidence>
<dbReference type="EC" id="2.4.1.141" evidence="3"/>
<evidence type="ECO:0000259" key="8">
    <source>
        <dbReference type="Pfam" id="PF04101"/>
    </source>
</evidence>
<feature type="domain" description="Glycosyl transferase family 28 C-terminal" evidence="8">
    <location>
        <begin position="7"/>
        <end position="134"/>
    </location>
</feature>